<keyword evidence="1" id="KW-1133">Transmembrane helix</keyword>
<reference evidence="3" key="1">
    <citation type="journal article" date="2019" name="Int. J. Syst. Evol. Microbiol.">
        <title>The Global Catalogue of Microorganisms (GCM) 10K type strain sequencing project: providing services to taxonomists for standard genome sequencing and annotation.</title>
        <authorList>
            <consortium name="The Broad Institute Genomics Platform"/>
            <consortium name="The Broad Institute Genome Sequencing Center for Infectious Disease"/>
            <person name="Wu L."/>
            <person name="Ma J."/>
        </authorList>
    </citation>
    <scope>NUCLEOTIDE SEQUENCE [LARGE SCALE GENOMIC DNA]</scope>
    <source>
        <strain evidence="3">CGMCC 1.12471</strain>
    </source>
</reference>
<feature type="transmembrane region" description="Helical" evidence="1">
    <location>
        <begin position="221"/>
        <end position="240"/>
    </location>
</feature>
<feature type="transmembrane region" description="Helical" evidence="1">
    <location>
        <begin position="348"/>
        <end position="369"/>
    </location>
</feature>
<sequence>MTTTLEAPPAPPRPALRRGRVVGAALLGAVDGPLGIALPFAVLAALGVLAWAGLGAPTDWTTWIRAAAVLQLLGHGVDVRFPGFTATVAVLGPALVTAAAAVRAGRRAAGTAAPLAAWAGVVAGTAAGAAGLLLVGTSPEARPVAWQAVVLPSALVAVVALAALRRTRSAAPLPPGVRAGLAGTGLLLAAAAAGTALLLLARFADVVALYEGLDAGPLGGLVLTAAQALALPTLVVWGAAWTTGAPIALGAGSATSAFATQVGPLPGLAVLGLVPADPGPVAAVALLLPVLAGFAAGVLARRSGVRTPSLTLGALAGLTAGAAMGLLALATAGAAGPGRFGVVGTDPLLAAGLAAVEIGLPAILGAAVVRAPEPPEPPEADQ</sequence>
<dbReference type="EMBL" id="JBHUEA010000007">
    <property type="protein sequence ID" value="MFD1721083.1"/>
    <property type="molecule type" value="Genomic_DNA"/>
</dbReference>
<evidence type="ECO:0000256" key="1">
    <source>
        <dbReference type="SAM" id="Phobius"/>
    </source>
</evidence>
<feature type="transmembrane region" description="Helical" evidence="1">
    <location>
        <begin position="21"/>
        <end position="54"/>
    </location>
</feature>
<gene>
    <name evidence="2" type="ORF">ACFSBI_05930</name>
</gene>
<organism evidence="2 3">
    <name type="scientific">Amnibacterium endophyticum</name>
    <dbReference type="NCBI Taxonomy" id="2109337"/>
    <lineage>
        <taxon>Bacteria</taxon>
        <taxon>Bacillati</taxon>
        <taxon>Actinomycetota</taxon>
        <taxon>Actinomycetes</taxon>
        <taxon>Micrococcales</taxon>
        <taxon>Microbacteriaceae</taxon>
        <taxon>Amnibacterium</taxon>
    </lineage>
</organism>
<feature type="transmembrane region" description="Helical" evidence="1">
    <location>
        <begin position="312"/>
        <end position="336"/>
    </location>
</feature>
<feature type="transmembrane region" description="Helical" evidence="1">
    <location>
        <begin position="144"/>
        <end position="164"/>
    </location>
</feature>
<dbReference type="RefSeq" id="WP_377933006.1">
    <property type="nucleotide sequence ID" value="NZ_JBHUEA010000007.1"/>
</dbReference>
<comment type="caution">
    <text evidence="2">The sequence shown here is derived from an EMBL/GenBank/DDBJ whole genome shotgun (WGS) entry which is preliminary data.</text>
</comment>
<protein>
    <submittedName>
        <fullName evidence="2">DUF6350 family protein</fullName>
    </submittedName>
</protein>
<feature type="transmembrane region" description="Helical" evidence="1">
    <location>
        <begin position="247"/>
        <end position="274"/>
    </location>
</feature>
<dbReference type="Proteomes" id="UP001597347">
    <property type="component" value="Unassembled WGS sequence"/>
</dbReference>
<feature type="transmembrane region" description="Helical" evidence="1">
    <location>
        <begin position="280"/>
        <end position="300"/>
    </location>
</feature>
<dbReference type="InterPro" id="IPR045931">
    <property type="entry name" value="DUF6350"/>
</dbReference>
<feature type="transmembrane region" description="Helical" evidence="1">
    <location>
        <begin position="81"/>
        <end position="103"/>
    </location>
</feature>
<accession>A0ABW4LC25</accession>
<dbReference type="Pfam" id="PF19877">
    <property type="entry name" value="DUF6350"/>
    <property type="match status" value="1"/>
</dbReference>
<feature type="transmembrane region" description="Helical" evidence="1">
    <location>
        <begin position="176"/>
        <end position="201"/>
    </location>
</feature>
<evidence type="ECO:0000313" key="2">
    <source>
        <dbReference type="EMBL" id="MFD1721083.1"/>
    </source>
</evidence>
<proteinExistence type="predicted"/>
<evidence type="ECO:0000313" key="3">
    <source>
        <dbReference type="Proteomes" id="UP001597347"/>
    </source>
</evidence>
<feature type="transmembrane region" description="Helical" evidence="1">
    <location>
        <begin position="115"/>
        <end position="138"/>
    </location>
</feature>
<keyword evidence="1" id="KW-0472">Membrane</keyword>
<keyword evidence="3" id="KW-1185">Reference proteome</keyword>
<name>A0ABW4LC25_9MICO</name>
<keyword evidence="1" id="KW-0812">Transmembrane</keyword>